<accession>A0A450ZTZ8</accession>
<organism evidence="2">
    <name type="scientific">Candidatus Kentrum sp. TUN</name>
    <dbReference type="NCBI Taxonomy" id="2126343"/>
    <lineage>
        <taxon>Bacteria</taxon>
        <taxon>Pseudomonadati</taxon>
        <taxon>Pseudomonadota</taxon>
        <taxon>Gammaproteobacteria</taxon>
        <taxon>Candidatus Kentrum</taxon>
    </lineage>
</organism>
<evidence type="ECO:0000313" key="1">
    <source>
        <dbReference type="EMBL" id="VFK51442.1"/>
    </source>
</evidence>
<dbReference type="EMBL" id="CAADFY010000110">
    <property type="protein sequence ID" value="VFK57251.1"/>
    <property type="molecule type" value="Genomic_DNA"/>
</dbReference>
<proteinExistence type="predicted"/>
<dbReference type="EMBL" id="CAADFV010000106">
    <property type="protein sequence ID" value="VFK65365.1"/>
    <property type="molecule type" value="Genomic_DNA"/>
</dbReference>
<evidence type="ECO:0000313" key="3">
    <source>
        <dbReference type="EMBL" id="VFK65365.1"/>
    </source>
</evidence>
<sequence>MKIRYYMDPQTGLPHIHGHAVDEDEVREAMLRSVEDRLGKDGSRVTIGGTSGGRYLKVVYVPDLESDSVFVITAYELRGKPLSAFRHRSRRKLL</sequence>
<name>A0A450ZTZ8_9GAMM</name>
<evidence type="ECO:0000313" key="2">
    <source>
        <dbReference type="EMBL" id="VFK57251.1"/>
    </source>
</evidence>
<protein>
    <recommendedName>
        <fullName evidence="4">DUF4258 domain-containing protein</fullName>
    </recommendedName>
</protein>
<dbReference type="AlphaFoldDB" id="A0A450ZTZ8"/>
<reference evidence="2" key="1">
    <citation type="submission" date="2019-02" db="EMBL/GenBank/DDBJ databases">
        <authorList>
            <person name="Gruber-Vodicka R. H."/>
            <person name="Seah K. B. B."/>
        </authorList>
    </citation>
    <scope>NUCLEOTIDE SEQUENCE</scope>
    <source>
        <strain evidence="1">BECK_BY1</strain>
        <strain evidence="3">BECK_BY2</strain>
        <strain evidence="2">BECK_BY3</strain>
    </source>
</reference>
<gene>
    <name evidence="1" type="ORF">BECKTUN1418D_GA0071000_10086</name>
    <name evidence="3" type="ORF">BECKTUN1418E_GA0071001_11066</name>
    <name evidence="2" type="ORF">BECKTUN1418F_GA0071002_11106</name>
</gene>
<evidence type="ECO:0008006" key="4">
    <source>
        <dbReference type="Google" id="ProtNLM"/>
    </source>
</evidence>
<dbReference type="EMBL" id="CAADFX010000008">
    <property type="protein sequence ID" value="VFK51442.1"/>
    <property type="molecule type" value="Genomic_DNA"/>
</dbReference>